<dbReference type="NCBIfam" id="TIGR00690">
    <property type="entry name" value="rpoZ"/>
    <property type="match status" value="1"/>
</dbReference>
<keyword evidence="4 10" id="KW-0240">DNA-directed RNA polymerase</keyword>
<keyword evidence="6 10" id="KW-0548">Nucleotidyltransferase</keyword>
<evidence type="ECO:0000256" key="9">
    <source>
        <dbReference type="ARBA" id="ARBA00048552"/>
    </source>
</evidence>
<dbReference type="EC" id="2.7.7.6" evidence="2 10"/>
<evidence type="ECO:0000256" key="5">
    <source>
        <dbReference type="ARBA" id="ARBA00022679"/>
    </source>
</evidence>
<dbReference type="GO" id="GO:0006351">
    <property type="term" value="P:DNA-templated transcription"/>
    <property type="evidence" value="ECO:0007669"/>
    <property type="project" value="UniProtKB-UniRule"/>
</dbReference>
<protein>
    <recommendedName>
        <fullName evidence="3 10">DNA-directed RNA polymerase subunit omega</fullName>
        <shortName evidence="10">RNAP omega subunit</shortName>
        <ecNumber evidence="2 10">2.7.7.6</ecNumber>
    </recommendedName>
    <alternativeName>
        <fullName evidence="10">RNA polymerase omega subunit</fullName>
    </alternativeName>
    <alternativeName>
        <fullName evidence="8 10">Transcriptase subunit omega</fullName>
    </alternativeName>
</protein>
<dbReference type="EMBL" id="VKID01000001">
    <property type="protein sequence ID" value="TRY00243.1"/>
    <property type="molecule type" value="Genomic_DNA"/>
</dbReference>
<dbReference type="HAMAP" id="MF_00366">
    <property type="entry name" value="RNApol_bact_RpoZ"/>
    <property type="match status" value="1"/>
</dbReference>
<evidence type="ECO:0000256" key="4">
    <source>
        <dbReference type="ARBA" id="ARBA00022478"/>
    </source>
</evidence>
<reference evidence="11 12" key="1">
    <citation type="submission" date="2019-07" db="EMBL/GenBank/DDBJ databases">
        <title>Genome sequence of Acholeplasma laidlawii strain with increased resistance to erythromycin.</title>
        <authorList>
            <person name="Medvedeva E.S."/>
            <person name="Baranova N.B."/>
            <person name="Siniagina M.N."/>
            <person name="Mouzykantov A."/>
            <person name="Chernova O.A."/>
            <person name="Chernov V.M."/>
        </authorList>
    </citation>
    <scope>NUCLEOTIDE SEQUENCE [LARGE SCALE GENOMIC DNA]</scope>
    <source>
        <strain evidence="11 12">PG8REry</strain>
    </source>
</reference>
<evidence type="ECO:0000256" key="2">
    <source>
        <dbReference type="ARBA" id="ARBA00012418"/>
    </source>
</evidence>
<dbReference type="GO" id="GO:0003677">
    <property type="term" value="F:DNA binding"/>
    <property type="evidence" value="ECO:0007669"/>
    <property type="project" value="UniProtKB-UniRule"/>
</dbReference>
<evidence type="ECO:0000256" key="6">
    <source>
        <dbReference type="ARBA" id="ARBA00022695"/>
    </source>
</evidence>
<evidence type="ECO:0000256" key="3">
    <source>
        <dbReference type="ARBA" id="ARBA00013725"/>
    </source>
</evidence>
<dbReference type="GO" id="GO:0000428">
    <property type="term" value="C:DNA-directed RNA polymerase complex"/>
    <property type="evidence" value="ECO:0007669"/>
    <property type="project" value="UniProtKB-KW"/>
</dbReference>
<dbReference type="Gene3D" id="3.90.940.10">
    <property type="match status" value="1"/>
</dbReference>
<dbReference type="GeneID" id="41338493"/>
<comment type="subunit">
    <text evidence="10">The RNAP catalytic core consists of 2 alpha, 1 beta, 1 beta' and 1 omega subunit. When a sigma factor is associated with the core the holoenzyme is formed, which can initiate transcription.</text>
</comment>
<dbReference type="SMART" id="SM01409">
    <property type="entry name" value="RNA_pol_Rpb6"/>
    <property type="match status" value="1"/>
</dbReference>
<organism evidence="11 12">
    <name type="scientific">Acholeplasma laidlawii</name>
    <dbReference type="NCBI Taxonomy" id="2148"/>
    <lineage>
        <taxon>Bacteria</taxon>
        <taxon>Bacillati</taxon>
        <taxon>Mycoplasmatota</taxon>
        <taxon>Mollicutes</taxon>
        <taxon>Acholeplasmatales</taxon>
        <taxon>Acholeplasmataceae</taxon>
        <taxon>Acholeplasma</taxon>
    </lineage>
</organism>
<dbReference type="PANTHER" id="PTHR34476:SF1">
    <property type="entry name" value="DNA-DIRECTED RNA POLYMERASE SUBUNIT OMEGA"/>
    <property type="match status" value="1"/>
</dbReference>
<name>A0A553IJ70_ACHLA</name>
<gene>
    <name evidence="10" type="primary">rpoZ</name>
    <name evidence="11" type="ORF">FNV44_04120</name>
</gene>
<evidence type="ECO:0000313" key="11">
    <source>
        <dbReference type="EMBL" id="TRY00243.1"/>
    </source>
</evidence>
<comment type="caution">
    <text evidence="11">The sequence shown here is derived from an EMBL/GenBank/DDBJ whole genome shotgun (WGS) entry which is preliminary data.</text>
</comment>
<evidence type="ECO:0000256" key="7">
    <source>
        <dbReference type="ARBA" id="ARBA00023163"/>
    </source>
</evidence>
<comment type="catalytic activity">
    <reaction evidence="9 10">
        <text>RNA(n) + a ribonucleoside 5'-triphosphate = RNA(n+1) + diphosphate</text>
        <dbReference type="Rhea" id="RHEA:21248"/>
        <dbReference type="Rhea" id="RHEA-COMP:14527"/>
        <dbReference type="Rhea" id="RHEA-COMP:17342"/>
        <dbReference type="ChEBI" id="CHEBI:33019"/>
        <dbReference type="ChEBI" id="CHEBI:61557"/>
        <dbReference type="ChEBI" id="CHEBI:140395"/>
        <dbReference type="EC" id="2.7.7.6"/>
    </reaction>
</comment>
<accession>A0A553IJ70</accession>
<comment type="similarity">
    <text evidence="1 10">Belongs to the RNA polymerase subunit omega family.</text>
</comment>
<keyword evidence="5 10" id="KW-0808">Transferase</keyword>
<evidence type="ECO:0000256" key="8">
    <source>
        <dbReference type="ARBA" id="ARBA00029924"/>
    </source>
</evidence>
<evidence type="ECO:0000256" key="10">
    <source>
        <dbReference type="HAMAP-Rule" id="MF_00366"/>
    </source>
</evidence>
<keyword evidence="7 10" id="KW-0804">Transcription</keyword>
<proteinExistence type="inferred from homology"/>
<dbReference type="SUPFAM" id="SSF63562">
    <property type="entry name" value="RPB6/omega subunit-like"/>
    <property type="match status" value="1"/>
</dbReference>
<comment type="function">
    <text evidence="10">Promotes RNA polymerase assembly. Latches the N- and C-terminal regions of the beta' subunit thereby facilitating its interaction with the beta and alpha subunits.</text>
</comment>
<dbReference type="GO" id="GO:0003899">
    <property type="term" value="F:DNA-directed RNA polymerase activity"/>
    <property type="evidence" value="ECO:0007669"/>
    <property type="project" value="UniProtKB-UniRule"/>
</dbReference>
<dbReference type="InterPro" id="IPR036161">
    <property type="entry name" value="RPB6/omega-like_sf"/>
</dbReference>
<sequence>MKKRKHGLNYPTIDVLLEKIDSKYKLVYAASKVAHIIERENLDVKDSKSVTSVGKALEEIANGKVTVTFID</sequence>
<evidence type="ECO:0000256" key="1">
    <source>
        <dbReference type="ARBA" id="ARBA00006711"/>
    </source>
</evidence>
<dbReference type="AlphaFoldDB" id="A0A553IJ70"/>
<evidence type="ECO:0000313" key="12">
    <source>
        <dbReference type="Proteomes" id="UP000315938"/>
    </source>
</evidence>
<dbReference type="InterPro" id="IPR003716">
    <property type="entry name" value="DNA-dir_RNA_pol_omega"/>
</dbReference>
<dbReference type="PANTHER" id="PTHR34476">
    <property type="entry name" value="DNA-DIRECTED RNA POLYMERASE SUBUNIT OMEGA"/>
    <property type="match status" value="1"/>
</dbReference>
<dbReference type="InterPro" id="IPR006110">
    <property type="entry name" value="Pol_omega/Rpo6/RPB6"/>
</dbReference>
<dbReference type="Pfam" id="PF01192">
    <property type="entry name" value="RNA_pol_Rpb6"/>
    <property type="match status" value="1"/>
</dbReference>
<dbReference type="Proteomes" id="UP000315938">
    <property type="component" value="Unassembled WGS sequence"/>
</dbReference>
<dbReference type="RefSeq" id="WP_012242258.1">
    <property type="nucleotide sequence ID" value="NZ_CP103951.1"/>
</dbReference>